<organism evidence="5 6">
    <name type="scientific">Alicyclobacillus dauci</name>
    <dbReference type="NCBI Taxonomy" id="1475485"/>
    <lineage>
        <taxon>Bacteria</taxon>
        <taxon>Bacillati</taxon>
        <taxon>Bacillota</taxon>
        <taxon>Bacilli</taxon>
        <taxon>Bacillales</taxon>
        <taxon>Alicyclobacillaceae</taxon>
        <taxon>Alicyclobacillus</taxon>
    </lineage>
</organism>
<evidence type="ECO:0000313" key="6">
    <source>
        <dbReference type="Proteomes" id="UP001164803"/>
    </source>
</evidence>
<reference evidence="5" key="1">
    <citation type="submission" date="2022-08" db="EMBL/GenBank/DDBJ databases">
        <title>Alicyclobacillus dauci DSM2870, complete genome.</title>
        <authorList>
            <person name="Wang Q."/>
            <person name="Cai R."/>
            <person name="Wang Z."/>
        </authorList>
    </citation>
    <scope>NUCLEOTIDE SEQUENCE</scope>
    <source>
        <strain evidence="5">DSM 28700</strain>
    </source>
</reference>
<evidence type="ECO:0000256" key="1">
    <source>
        <dbReference type="ARBA" id="ARBA00005568"/>
    </source>
</evidence>
<dbReference type="PANTHER" id="PTHR30502">
    <property type="entry name" value="2-KETO-3-DEOXY-L-RHAMNONATE ALDOLASE"/>
    <property type="match status" value="1"/>
</dbReference>
<dbReference type="InterPro" id="IPR050251">
    <property type="entry name" value="HpcH-HpaI_aldolase"/>
</dbReference>
<protein>
    <submittedName>
        <fullName evidence="5">Aldolase/citrate lyase family protein</fullName>
    </submittedName>
</protein>
<dbReference type="EMBL" id="CP104064">
    <property type="protein sequence ID" value="WAH36192.1"/>
    <property type="molecule type" value="Genomic_DNA"/>
</dbReference>
<accession>A0ABY6YZY4</accession>
<comment type="similarity">
    <text evidence="1">Belongs to the HpcH/HpaI aldolase family.</text>
</comment>
<feature type="domain" description="HpcH/HpaI aldolase/citrate lyase" evidence="4">
    <location>
        <begin position="18"/>
        <end position="217"/>
    </location>
</feature>
<name>A0ABY6YZY4_9BACL</name>
<dbReference type="SUPFAM" id="SSF51621">
    <property type="entry name" value="Phosphoenolpyruvate/pyruvate domain"/>
    <property type="match status" value="1"/>
</dbReference>
<dbReference type="RefSeq" id="WP_268043512.1">
    <property type="nucleotide sequence ID" value="NZ_CP104064.1"/>
</dbReference>
<keyword evidence="2" id="KW-0479">Metal-binding</keyword>
<dbReference type="PANTHER" id="PTHR30502:SF0">
    <property type="entry name" value="PHOSPHOENOLPYRUVATE CARBOXYLASE FAMILY PROTEIN"/>
    <property type="match status" value="1"/>
</dbReference>
<keyword evidence="6" id="KW-1185">Reference proteome</keyword>
<evidence type="ECO:0000256" key="2">
    <source>
        <dbReference type="ARBA" id="ARBA00022723"/>
    </source>
</evidence>
<dbReference type="InterPro" id="IPR040442">
    <property type="entry name" value="Pyrv_kinase-like_dom_sf"/>
</dbReference>
<dbReference type="Gene3D" id="3.20.20.60">
    <property type="entry name" value="Phosphoenolpyruvate-binding domains"/>
    <property type="match status" value="1"/>
</dbReference>
<keyword evidence="3 5" id="KW-0456">Lyase</keyword>
<evidence type="ECO:0000256" key="3">
    <source>
        <dbReference type="ARBA" id="ARBA00023239"/>
    </source>
</evidence>
<proteinExistence type="inferred from homology"/>
<sequence>MVNVSLKEKLQRDQCVLGAFVPMRSSEVIEILGTAGFDFLILDCEHGSMSPSEIPCLVHAAENVNIPVVVRLGGLVPNSENVLKVLDSGAIGVQVPHVDNGSIAKDCVSYVKYPPVGKRGYAASARAAYLNKKKGLAYIDWANRETVVVAQIESVEALDNLGEILRVEQIDVFFIGPTDLALTLGEDNPHGPNVLNTIERAIQQIRSAGRIVGIFAQTPQDVRYWYGLGVRYIATSAVGIFSSASKGFVSDSLGNMKG</sequence>
<dbReference type="Proteomes" id="UP001164803">
    <property type="component" value="Chromosome"/>
</dbReference>
<gene>
    <name evidence="5" type="ORF">NZD86_18395</name>
</gene>
<dbReference type="Pfam" id="PF03328">
    <property type="entry name" value="HpcH_HpaI"/>
    <property type="match status" value="1"/>
</dbReference>
<dbReference type="InterPro" id="IPR015813">
    <property type="entry name" value="Pyrv/PenolPyrv_kinase-like_dom"/>
</dbReference>
<evidence type="ECO:0000313" key="5">
    <source>
        <dbReference type="EMBL" id="WAH36192.1"/>
    </source>
</evidence>
<evidence type="ECO:0000259" key="4">
    <source>
        <dbReference type="Pfam" id="PF03328"/>
    </source>
</evidence>
<dbReference type="InterPro" id="IPR005000">
    <property type="entry name" value="Aldolase/citrate-lyase_domain"/>
</dbReference>
<dbReference type="GO" id="GO:0016829">
    <property type="term" value="F:lyase activity"/>
    <property type="evidence" value="ECO:0007669"/>
    <property type="project" value="UniProtKB-KW"/>
</dbReference>